<dbReference type="InterPro" id="IPR009057">
    <property type="entry name" value="Homeodomain-like_sf"/>
</dbReference>
<dbReference type="Pfam" id="PF00072">
    <property type="entry name" value="Response_reg"/>
    <property type="match status" value="1"/>
</dbReference>
<dbReference type="RefSeq" id="WP_077845087.1">
    <property type="nucleotide sequence ID" value="NZ_CP144906.1"/>
</dbReference>
<name>A0A1S8SZF3_CLOBE</name>
<accession>A0A1S8SZF3</accession>
<proteinExistence type="predicted"/>
<dbReference type="Proteomes" id="UP001193748">
    <property type="component" value="Unassembled WGS sequence"/>
</dbReference>
<evidence type="ECO:0000256" key="4">
    <source>
        <dbReference type="ARBA" id="ARBA00023163"/>
    </source>
</evidence>
<feature type="modified residue" description="4-aspartylphosphate" evidence="6">
    <location>
        <position position="54"/>
    </location>
</feature>
<keyword evidence="4" id="KW-0804">Transcription</keyword>
<dbReference type="InterPro" id="IPR018060">
    <property type="entry name" value="HTH_AraC"/>
</dbReference>
<protein>
    <recommendedName>
        <fullName evidence="1">Stage 0 sporulation protein A homolog</fullName>
    </recommendedName>
</protein>
<keyword evidence="2" id="KW-0805">Transcription regulation</keyword>
<dbReference type="Proteomes" id="UP000190959">
    <property type="component" value="Unassembled WGS sequence"/>
</dbReference>
<dbReference type="Pfam" id="PF12833">
    <property type="entry name" value="HTH_18"/>
    <property type="match status" value="1"/>
</dbReference>
<dbReference type="EMBL" id="JABSWW010000001">
    <property type="protein sequence ID" value="NRT91697.1"/>
    <property type="molecule type" value="Genomic_DNA"/>
</dbReference>
<dbReference type="GO" id="GO:0003700">
    <property type="term" value="F:DNA-binding transcription factor activity"/>
    <property type="evidence" value="ECO:0007669"/>
    <property type="project" value="InterPro"/>
</dbReference>
<dbReference type="Gene3D" id="1.10.10.60">
    <property type="entry name" value="Homeodomain-like"/>
    <property type="match status" value="2"/>
</dbReference>
<evidence type="ECO:0000259" key="8">
    <source>
        <dbReference type="PROSITE" id="PS50110"/>
    </source>
</evidence>
<sequence length="336" mass="39378">MYGVLIADDEPLMRASLKVMISKVEGFEVLYSVGSGEQAVEICKNNKIDIVFMDIMMPGESGIESSKKIYTINPSTTIFIVSSYNSFDFAIEALKTKVKEYISKPVSFSQIEKLLSNYKDENQNVKSEIEGNKYDSLLLMIKEKNYKKMYYEIPNIIDEMCSSKKSDTKLLREEFMQIGENLINSVQLLNKKPQKLNELFPMEEHLGNEKRFFEFWLFKVMNYVFQQNSIKKYSILNDVFSYIENHIEEEIGLNEIINNCSVSQGYLSRIFKRQFNISVMEYLHMRKISMAKSYFCFTDLSITDVAFKLGYNESSYFSKVFKKYENTTVYKYKKML</sequence>
<evidence type="ECO:0000256" key="3">
    <source>
        <dbReference type="ARBA" id="ARBA00023125"/>
    </source>
</evidence>
<reference evidence="10 11" key="1">
    <citation type="submission" date="2017-02" db="EMBL/GenBank/DDBJ databases">
        <title>Genome sequence of Clostridium beijerinckii Br21.</title>
        <authorList>
            <person name="Fonseca B.C."/>
            <person name="Guazzaroni M.E."/>
            <person name="Riano-Pachon D.M."/>
            <person name="Reginatto V."/>
        </authorList>
    </citation>
    <scope>NUCLEOTIDE SEQUENCE [LARGE SCALE GENOMIC DNA]</scope>
    <source>
        <strain evidence="10 11">Br21</strain>
    </source>
</reference>
<dbReference type="SUPFAM" id="SSF46689">
    <property type="entry name" value="Homeodomain-like"/>
    <property type="match status" value="2"/>
</dbReference>
<evidence type="ECO:0000256" key="2">
    <source>
        <dbReference type="ARBA" id="ARBA00023015"/>
    </source>
</evidence>
<comment type="caution">
    <text evidence="10">The sequence shown here is derived from an EMBL/GenBank/DDBJ whole genome shotgun (WGS) entry which is preliminary data.</text>
</comment>
<keyword evidence="6" id="KW-0597">Phosphoprotein</keyword>
<feature type="domain" description="HTH araC/xylS-type" evidence="7">
    <location>
        <begin position="237"/>
        <end position="335"/>
    </location>
</feature>
<dbReference type="GO" id="GO:0000160">
    <property type="term" value="P:phosphorelay signal transduction system"/>
    <property type="evidence" value="ECO:0007669"/>
    <property type="project" value="InterPro"/>
</dbReference>
<feature type="domain" description="Response regulatory" evidence="8">
    <location>
        <begin position="3"/>
        <end position="119"/>
    </location>
</feature>
<reference evidence="9" key="2">
    <citation type="submission" date="2020-05" db="EMBL/GenBank/DDBJ databases">
        <authorList>
            <person name="Brown S."/>
            <person name="Huntemann M."/>
            <person name="Clum A."/>
            <person name="Spunde A."/>
            <person name="Palaniappan K."/>
            <person name="Ritter S."/>
            <person name="Mikhailova N."/>
            <person name="Chen I.-M."/>
            <person name="Stamatis D."/>
            <person name="Reddy T."/>
            <person name="O'Malley R."/>
            <person name="Daum C."/>
            <person name="Shapiro N."/>
            <person name="Ivanova N."/>
            <person name="Kyrpides N."/>
            <person name="Woyke T."/>
        </authorList>
    </citation>
    <scope>NUCLEOTIDE SEQUENCE</scope>
    <source>
        <strain evidence="9">DJ080</strain>
    </source>
</reference>
<comment type="function">
    <text evidence="5">May play the central regulatory role in sporulation. It may be an element of the effector pathway responsible for the activation of sporulation genes in response to nutritional stress. Spo0A may act in concert with spo0H (a sigma factor) to control the expression of some genes that are critical to the sporulation process.</text>
</comment>
<dbReference type="EMBL" id="MWMH01000001">
    <property type="protein sequence ID" value="OOP75390.1"/>
    <property type="molecule type" value="Genomic_DNA"/>
</dbReference>
<dbReference type="InterPro" id="IPR001789">
    <property type="entry name" value="Sig_transdc_resp-reg_receiver"/>
</dbReference>
<dbReference type="AlphaFoldDB" id="A0A1S8SZF3"/>
<dbReference type="PANTHER" id="PTHR43280">
    <property type="entry name" value="ARAC-FAMILY TRANSCRIPTIONAL REGULATOR"/>
    <property type="match status" value="1"/>
</dbReference>
<dbReference type="SMART" id="SM00342">
    <property type="entry name" value="HTH_ARAC"/>
    <property type="match status" value="1"/>
</dbReference>
<dbReference type="GO" id="GO:0043565">
    <property type="term" value="F:sequence-specific DNA binding"/>
    <property type="evidence" value="ECO:0007669"/>
    <property type="project" value="InterPro"/>
</dbReference>
<dbReference type="CDD" id="cd17536">
    <property type="entry name" value="REC_YesN-like"/>
    <property type="match status" value="1"/>
</dbReference>
<dbReference type="SMART" id="SM00448">
    <property type="entry name" value="REC"/>
    <property type="match status" value="1"/>
</dbReference>
<keyword evidence="3 10" id="KW-0238">DNA-binding</keyword>
<evidence type="ECO:0000313" key="10">
    <source>
        <dbReference type="EMBL" id="OOP75390.1"/>
    </source>
</evidence>
<dbReference type="PROSITE" id="PS01124">
    <property type="entry name" value="HTH_ARAC_FAMILY_2"/>
    <property type="match status" value="1"/>
</dbReference>
<dbReference type="Gene3D" id="3.40.50.2300">
    <property type="match status" value="1"/>
</dbReference>
<dbReference type="PANTHER" id="PTHR43280:SF2">
    <property type="entry name" value="HTH-TYPE TRANSCRIPTIONAL REGULATOR EXSA"/>
    <property type="match status" value="1"/>
</dbReference>
<evidence type="ECO:0000256" key="1">
    <source>
        <dbReference type="ARBA" id="ARBA00018672"/>
    </source>
</evidence>
<dbReference type="PROSITE" id="PS50110">
    <property type="entry name" value="RESPONSE_REGULATORY"/>
    <property type="match status" value="1"/>
</dbReference>
<evidence type="ECO:0000256" key="6">
    <source>
        <dbReference type="PROSITE-ProRule" id="PRU00169"/>
    </source>
</evidence>
<evidence type="ECO:0000313" key="9">
    <source>
        <dbReference type="EMBL" id="NRT91697.1"/>
    </source>
</evidence>
<evidence type="ECO:0000259" key="7">
    <source>
        <dbReference type="PROSITE" id="PS01124"/>
    </source>
</evidence>
<dbReference type="InterPro" id="IPR011006">
    <property type="entry name" value="CheY-like_superfamily"/>
</dbReference>
<dbReference type="SUPFAM" id="SSF52172">
    <property type="entry name" value="CheY-like"/>
    <property type="match status" value="1"/>
</dbReference>
<evidence type="ECO:0000313" key="11">
    <source>
        <dbReference type="Proteomes" id="UP000190959"/>
    </source>
</evidence>
<evidence type="ECO:0000256" key="5">
    <source>
        <dbReference type="ARBA" id="ARBA00024867"/>
    </source>
</evidence>
<reference evidence="9" key="3">
    <citation type="journal article" date="2022" name="Nat. Biotechnol.">
        <title>Carbon-negative production of acetone and isopropanol by gas fermentation at industrial pilot scale.</title>
        <authorList>
            <person name="Liew F.E."/>
            <person name="Nogle R."/>
            <person name="Abdalla T."/>
            <person name="Rasor B.J."/>
            <person name="Canter C."/>
            <person name="Jensen R.O."/>
            <person name="Wang L."/>
            <person name="Strutz J."/>
            <person name="Chirania P."/>
            <person name="De Tissera S."/>
            <person name="Mueller A.P."/>
            <person name="Ruan Z."/>
            <person name="Gao A."/>
            <person name="Tran L."/>
            <person name="Engle N.L."/>
            <person name="Bromley J.C."/>
            <person name="Daniell J."/>
            <person name="Conrado R."/>
            <person name="Tschaplinski T.J."/>
            <person name="Giannone R.J."/>
            <person name="Hettich R.L."/>
            <person name="Karim A.S."/>
            <person name="Simpson S.D."/>
            <person name="Brown S.D."/>
            <person name="Leang C."/>
            <person name="Jewett M.C."/>
            <person name="Kopke M."/>
        </authorList>
    </citation>
    <scope>NUCLEOTIDE SEQUENCE</scope>
    <source>
        <strain evidence="9">DJ080</strain>
    </source>
</reference>
<organism evidence="10 11">
    <name type="scientific">Clostridium beijerinckii</name>
    <name type="common">Clostridium MP</name>
    <dbReference type="NCBI Taxonomy" id="1520"/>
    <lineage>
        <taxon>Bacteria</taxon>
        <taxon>Bacillati</taxon>
        <taxon>Bacillota</taxon>
        <taxon>Clostridia</taxon>
        <taxon>Eubacteriales</taxon>
        <taxon>Clostridiaceae</taxon>
        <taxon>Clostridium</taxon>
    </lineage>
</organism>
<gene>
    <name evidence="9" type="ORF">B0H41_005376</name>
    <name evidence="10" type="ORF">CBEIBR21_04240</name>
</gene>